<dbReference type="AlphaFoldDB" id="A0A3B1E377"/>
<evidence type="ECO:0000313" key="2">
    <source>
        <dbReference type="EMBL" id="VAX40025.1"/>
    </source>
</evidence>
<dbReference type="PANTHER" id="PTHR33546:SF1">
    <property type="entry name" value="LARGE, MULTIFUNCTIONAL SECRETED PROTEIN"/>
    <property type="match status" value="1"/>
</dbReference>
<dbReference type="InterPro" id="IPR010496">
    <property type="entry name" value="AL/BT2_dom"/>
</dbReference>
<name>A0A3B1E377_9ZZZZ</name>
<dbReference type="Pfam" id="PF06439">
    <property type="entry name" value="3keto-disac_hyd"/>
    <property type="match status" value="1"/>
</dbReference>
<organism evidence="2">
    <name type="scientific">hydrothermal vent metagenome</name>
    <dbReference type="NCBI Taxonomy" id="652676"/>
    <lineage>
        <taxon>unclassified sequences</taxon>
        <taxon>metagenomes</taxon>
        <taxon>ecological metagenomes</taxon>
    </lineage>
</organism>
<reference evidence="2" key="1">
    <citation type="submission" date="2018-06" db="EMBL/GenBank/DDBJ databases">
        <authorList>
            <person name="Zhirakovskaya E."/>
        </authorList>
    </citation>
    <scope>NUCLEOTIDE SEQUENCE</scope>
</reference>
<sequence length="278" mass="31460">MVVDLQFEFTNRQRKKKMIFNKRHSNKQLCICFAIVGICSLSYIAISVASKITEYKSGYVWNKPKVVTPGKENSAPPSDAIVLFDGKDLSQWKNGENWIVKEGYATANKTGITTKKSFGDCQLHIEWASPKKVEGDGQGRGNSGVYFMGKYEVQILDSYKNKTYHDGQAGSVYKQTPPLVNACRPPGEWQTYDILFTAPRFDKAGNVTQKAAFTVLHNGVVVQNHFVLKGGTFWHKPAEYEAHAEKLPLSLQYHRNPVRFRNIWIRELSPIKGTLPKK</sequence>
<evidence type="ECO:0000259" key="1">
    <source>
        <dbReference type="Pfam" id="PF06439"/>
    </source>
</evidence>
<dbReference type="GO" id="GO:0016787">
    <property type="term" value="F:hydrolase activity"/>
    <property type="evidence" value="ECO:0007669"/>
    <property type="project" value="InterPro"/>
</dbReference>
<dbReference type="PANTHER" id="PTHR33546">
    <property type="entry name" value="LARGE, MULTIFUNCTIONAL SECRETED PROTEIN-RELATED"/>
    <property type="match status" value="1"/>
</dbReference>
<feature type="domain" description="3-keto-alpha-glucoside-1,2-lyase/3-keto-2-hydroxy-glucal hydratase" evidence="1">
    <location>
        <begin position="80"/>
        <end position="266"/>
    </location>
</feature>
<gene>
    <name evidence="2" type="ORF">MNBD_PLANCTO02-2441</name>
</gene>
<accession>A0A3B1E377</accession>
<protein>
    <submittedName>
        <fullName evidence="2">Putative multi-domain protein</fullName>
    </submittedName>
</protein>
<dbReference type="Gene3D" id="2.60.120.560">
    <property type="entry name" value="Exo-inulinase, domain 1"/>
    <property type="match status" value="1"/>
</dbReference>
<dbReference type="EMBL" id="UOGL01000394">
    <property type="protein sequence ID" value="VAX40025.1"/>
    <property type="molecule type" value="Genomic_DNA"/>
</dbReference>
<proteinExistence type="predicted"/>